<evidence type="ECO:0000313" key="2">
    <source>
        <dbReference type="Proteomes" id="UP000015104"/>
    </source>
</evidence>
<dbReference type="EnsemblMetazoa" id="tetur02g09100.1">
    <property type="protein sequence ID" value="tetur02g09100.1"/>
    <property type="gene ID" value="tetur02g09100"/>
</dbReference>
<reference evidence="1" key="2">
    <citation type="submission" date="2015-06" db="UniProtKB">
        <authorList>
            <consortium name="EnsemblMetazoa"/>
        </authorList>
    </citation>
    <scope>IDENTIFICATION</scope>
</reference>
<name>T1JWQ5_TETUR</name>
<accession>T1JWQ5</accession>
<protein>
    <submittedName>
        <fullName evidence="1">Uncharacterized protein</fullName>
    </submittedName>
</protein>
<dbReference type="HOGENOM" id="CLU_2500798_0_0_1"/>
<proteinExistence type="predicted"/>
<keyword evidence="2" id="KW-1185">Reference proteome</keyword>
<reference evidence="2" key="1">
    <citation type="submission" date="2011-08" db="EMBL/GenBank/DDBJ databases">
        <authorList>
            <person name="Rombauts S."/>
        </authorList>
    </citation>
    <scope>NUCLEOTIDE SEQUENCE</scope>
    <source>
        <strain evidence="2">London</strain>
    </source>
</reference>
<dbReference type="AlphaFoldDB" id="T1JWQ5"/>
<organism evidence="1 2">
    <name type="scientific">Tetranychus urticae</name>
    <name type="common">Two-spotted spider mite</name>
    <dbReference type="NCBI Taxonomy" id="32264"/>
    <lineage>
        <taxon>Eukaryota</taxon>
        <taxon>Metazoa</taxon>
        <taxon>Ecdysozoa</taxon>
        <taxon>Arthropoda</taxon>
        <taxon>Chelicerata</taxon>
        <taxon>Arachnida</taxon>
        <taxon>Acari</taxon>
        <taxon>Acariformes</taxon>
        <taxon>Trombidiformes</taxon>
        <taxon>Prostigmata</taxon>
        <taxon>Eleutherengona</taxon>
        <taxon>Raphignathae</taxon>
        <taxon>Tetranychoidea</taxon>
        <taxon>Tetranychidae</taxon>
        <taxon>Tetranychus</taxon>
    </lineage>
</organism>
<evidence type="ECO:0000313" key="1">
    <source>
        <dbReference type="EnsemblMetazoa" id="tetur02g09100.1"/>
    </source>
</evidence>
<dbReference type="EMBL" id="CAEY01000813">
    <property type="status" value="NOT_ANNOTATED_CDS"/>
    <property type="molecule type" value="Genomic_DNA"/>
</dbReference>
<sequence length="86" mass="9723">MYCNGHSRTLTVGPKEEITYTSLRGSTGDDERLEFVAQIGDKTQQLKHQTLVNALSTRMAAPQQTPPVFNSKKKALITWDQNNFRI</sequence>
<dbReference type="Proteomes" id="UP000015104">
    <property type="component" value="Unassembled WGS sequence"/>
</dbReference>